<gene>
    <name evidence="2" type="ORF">NEMVEDRAFT_v1g173996</name>
</gene>
<dbReference type="PROSITE" id="PS51184">
    <property type="entry name" value="JMJC"/>
    <property type="match status" value="1"/>
</dbReference>
<dbReference type="SUPFAM" id="SSF51197">
    <property type="entry name" value="Clavaminate synthase-like"/>
    <property type="match status" value="1"/>
</dbReference>
<name>A7ST01_NEMVE</name>
<proteinExistence type="predicted"/>
<dbReference type="PANTHER" id="PTHR12461">
    <property type="entry name" value="HYPOXIA-INDUCIBLE FACTOR 1 ALPHA INHIBITOR-RELATED"/>
    <property type="match status" value="1"/>
</dbReference>
<dbReference type="PANTHER" id="PTHR12461:SF95">
    <property type="entry name" value="JMJC DOMAIN-CONTAINING PROTEIN"/>
    <property type="match status" value="1"/>
</dbReference>
<dbReference type="InterPro" id="IPR014710">
    <property type="entry name" value="RmlC-like_jellyroll"/>
</dbReference>
<evidence type="ECO:0000313" key="2">
    <source>
        <dbReference type="EMBL" id="EDO33170.1"/>
    </source>
</evidence>
<dbReference type="InterPro" id="IPR041667">
    <property type="entry name" value="Cupin_8"/>
</dbReference>
<dbReference type="eggNOG" id="KOG2132">
    <property type="taxonomic scope" value="Eukaryota"/>
</dbReference>
<dbReference type="PhylomeDB" id="A7ST01"/>
<organism evidence="2 3">
    <name type="scientific">Nematostella vectensis</name>
    <name type="common">Starlet sea anemone</name>
    <dbReference type="NCBI Taxonomy" id="45351"/>
    <lineage>
        <taxon>Eukaryota</taxon>
        <taxon>Metazoa</taxon>
        <taxon>Cnidaria</taxon>
        <taxon>Anthozoa</taxon>
        <taxon>Hexacorallia</taxon>
        <taxon>Actiniaria</taxon>
        <taxon>Edwardsiidae</taxon>
        <taxon>Nematostella</taxon>
    </lineage>
</organism>
<dbReference type="FunFam" id="2.60.120.10:FF:000388">
    <property type="entry name" value="Predicted protein"/>
    <property type="match status" value="1"/>
</dbReference>
<dbReference type="OMA" id="SINMFFG"/>
<keyword evidence="3" id="KW-1185">Reference proteome</keyword>
<dbReference type="STRING" id="45351.A7ST01"/>
<evidence type="ECO:0000313" key="3">
    <source>
        <dbReference type="Proteomes" id="UP000001593"/>
    </source>
</evidence>
<dbReference type="InterPro" id="IPR003347">
    <property type="entry name" value="JmjC_dom"/>
</dbReference>
<accession>A7ST01</accession>
<reference evidence="2 3" key="1">
    <citation type="journal article" date="2007" name="Science">
        <title>Sea anemone genome reveals ancestral eumetazoan gene repertoire and genomic organization.</title>
        <authorList>
            <person name="Putnam N.H."/>
            <person name="Srivastava M."/>
            <person name="Hellsten U."/>
            <person name="Dirks B."/>
            <person name="Chapman J."/>
            <person name="Salamov A."/>
            <person name="Terry A."/>
            <person name="Shapiro H."/>
            <person name="Lindquist E."/>
            <person name="Kapitonov V.V."/>
            <person name="Jurka J."/>
            <person name="Genikhovich G."/>
            <person name="Grigoriev I.V."/>
            <person name="Lucas S.M."/>
            <person name="Steele R.E."/>
            <person name="Finnerty J.R."/>
            <person name="Technau U."/>
            <person name="Martindale M.Q."/>
            <person name="Rokhsar D.S."/>
        </authorList>
    </citation>
    <scope>NUCLEOTIDE SEQUENCE [LARGE SCALE GENOMIC DNA]</scope>
    <source>
        <strain evidence="3">CH2 X CH6</strain>
    </source>
</reference>
<protein>
    <recommendedName>
        <fullName evidence="1">JmjC domain-containing protein</fullName>
    </recommendedName>
</protein>
<sequence length="210" mass="24730">MARENHYEFCHFDPDDNFLIMVHGRKRVRLFGGRLSPLYPNELGSKGRTIQSQVNCDKPDLDKFPEFVNAVMYEFPLSSCKMLFFPAFWWHQVTSLEMSISINMFFGDAGDNNYLTKIMSPPWAEGFHYWFLNIIEQNRETPSFHRLLSELPGAIRNFLITQWKEYATEEQVYELVQLAMKHCGIDKLPLTDKTANNPKKLKIRGLLWRK</sequence>
<dbReference type="InParanoid" id="A7ST01"/>
<dbReference type="AlphaFoldDB" id="A7ST01"/>
<feature type="domain" description="JmjC" evidence="1">
    <location>
        <begin position="1"/>
        <end position="121"/>
    </location>
</feature>
<dbReference type="Proteomes" id="UP000001593">
    <property type="component" value="Unassembled WGS sequence"/>
</dbReference>
<dbReference type="EMBL" id="DS469786">
    <property type="protein sequence ID" value="EDO33170.1"/>
    <property type="molecule type" value="Genomic_DNA"/>
</dbReference>
<dbReference type="Gene3D" id="2.60.120.10">
    <property type="entry name" value="Jelly Rolls"/>
    <property type="match status" value="1"/>
</dbReference>
<dbReference type="Pfam" id="PF13621">
    <property type="entry name" value="Cupin_8"/>
    <property type="match status" value="1"/>
</dbReference>
<dbReference type="HOGENOM" id="CLU_1340494_0_0_1"/>
<evidence type="ECO:0000259" key="1">
    <source>
        <dbReference type="PROSITE" id="PS51184"/>
    </source>
</evidence>